<sequence length="70" mass="7977">MNQDLISNDLPFVQISMLCDVTKIETAACYHPIVDFILMMHCPQTKSLKTTKVQSEKDGIKSGIFKIDFR</sequence>
<dbReference type="AlphaFoldDB" id="A0A4Q0XJU4"/>
<evidence type="ECO:0000313" key="2">
    <source>
        <dbReference type="Proteomes" id="UP000289792"/>
    </source>
</evidence>
<organism evidence="1 2">
    <name type="scientific">Gelidibacter gilvus</name>
    <dbReference type="NCBI Taxonomy" id="59602"/>
    <lineage>
        <taxon>Bacteria</taxon>
        <taxon>Pseudomonadati</taxon>
        <taxon>Bacteroidota</taxon>
        <taxon>Flavobacteriia</taxon>
        <taxon>Flavobacteriales</taxon>
        <taxon>Flavobacteriaceae</taxon>
        <taxon>Gelidibacter</taxon>
    </lineage>
</organism>
<evidence type="ECO:0000313" key="1">
    <source>
        <dbReference type="EMBL" id="RXJ52458.1"/>
    </source>
</evidence>
<keyword evidence="2" id="KW-1185">Reference proteome</keyword>
<protein>
    <submittedName>
        <fullName evidence="1">Uncharacterized protein</fullName>
    </submittedName>
</protein>
<reference evidence="1 2" key="1">
    <citation type="submission" date="2019-01" db="EMBL/GenBank/DDBJ databases">
        <title>Genome sequence of the Antarctic species Gelidibacter gilvus ACAM 158(T).</title>
        <authorList>
            <person name="Bowman J.P."/>
        </authorList>
    </citation>
    <scope>NUCLEOTIDE SEQUENCE [LARGE SCALE GENOMIC DNA]</scope>
    <source>
        <strain evidence="1 2">IC158</strain>
    </source>
</reference>
<dbReference type="Proteomes" id="UP000289792">
    <property type="component" value="Unassembled WGS sequence"/>
</dbReference>
<proteinExistence type="predicted"/>
<name>A0A4Q0XJU4_9FLAO</name>
<dbReference type="EMBL" id="SDDZ01000001">
    <property type="protein sequence ID" value="RXJ52458.1"/>
    <property type="molecule type" value="Genomic_DNA"/>
</dbReference>
<gene>
    <name evidence="1" type="ORF">ESZ48_01805</name>
</gene>
<accession>A0A4Q0XJU4</accession>
<comment type="caution">
    <text evidence="1">The sequence shown here is derived from an EMBL/GenBank/DDBJ whole genome shotgun (WGS) entry which is preliminary data.</text>
</comment>